<accession>A0CE68</accession>
<name>A0CE68_PARTE</name>
<dbReference type="AlphaFoldDB" id="A0CE68"/>
<evidence type="ECO:0000313" key="1">
    <source>
        <dbReference type="EMBL" id="CAK69085.1"/>
    </source>
</evidence>
<sequence>MERNATKIISRILFKIVGNCVFETYIHFKKIANTSFSKRSNSDKTFG</sequence>
<reference evidence="1 2" key="1">
    <citation type="journal article" date="2006" name="Nature">
        <title>Global trends of whole-genome duplications revealed by the ciliate Paramecium tetraurelia.</title>
        <authorList>
            <consortium name="Genoscope"/>
            <person name="Aury J.-M."/>
            <person name="Jaillon O."/>
            <person name="Duret L."/>
            <person name="Noel B."/>
            <person name="Jubin C."/>
            <person name="Porcel B.M."/>
            <person name="Segurens B."/>
            <person name="Daubin V."/>
            <person name="Anthouard V."/>
            <person name="Aiach N."/>
            <person name="Arnaiz O."/>
            <person name="Billaut A."/>
            <person name="Beisson J."/>
            <person name="Blanc I."/>
            <person name="Bouhouche K."/>
            <person name="Camara F."/>
            <person name="Duharcourt S."/>
            <person name="Guigo R."/>
            <person name="Gogendeau D."/>
            <person name="Katinka M."/>
            <person name="Keller A.-M."/>
            <person name="Kissmehl R."/>
            <person name="Klotz C."/>
            <person name="Koll F."/>
            <person name="Le Moue A."/>
            <person name="Lepere C."/>
            <person name="Malinsky S."/>
            <person name="Nowacki M."/>
            <person name="Nowak J.K."/>
            <person name="Plattner H."/>
            <person name="Poulain J."/>
            <person name="Ruiz F."/>
            <person name="Serrano V."/>
            <person name="Zagulski M."/>
            <person name="Dessen P."/>
            <person name="Betermier M."/>
            <person name="Weissenbach J."/>
            <person name="Scarpelli C."/>
            <person name="Schachter V."/>
            <person name="Sperling L."/>
            <person name="Meyer E."/>
            <person name="Cohen J."/>
            <person name="Wincker P."/>
        </authorList>
    </citation>
    <scope>NUCLEOTIDE SEQUENCE [LARGE SCALE GENOMIC DNA]</scope>
    <source>
        <strain evidence="1 2">Stock d4-2</strain>
    </source>
</reference>
<dbReference type="InParanoid" id="A0CE68"/>
<evidence type="ECO:0000313" key="2">
    <source>
        <dbReference type="Proteomes" id="UP000000600"/>
    </source>
</evidence>
<dbReference type="KEGG" id="ptm:GSPATT00037521001"/>
<dbReference type="RefSeq" id="XP_001436482.1">
    <property type="nucleotide sequence ID" value="XM_001436445.1"/>
</dbReference>
<dbReference type="EMBL" id="CT868064">
    <property type="protein sequence ID" value="CAK69085.1"/>
    <property type="molecule type" value="Genomic_DNA"/>
</dbReference>
<dbReference type="GeneID" id="5022267"/>
<keyword evidence="2" id="KW-1185">Reference proteome</keyword>
<protein>
    <submittedName>
        <fullName evidence="1">Uncharacterized protein</fullName>
    </submittedName>
</protein>
<gene>
    <name evidence="1" type="ORF">GSPATT00037521001</name>
</gene>
<proteinExistence type="predicted"/>
<dbReference type="HOGENOM" id="CLU_3176552_0_0_1"/>
<dbReference type="Proteomes" id="UP000000600">
    <property type="component" value="Unassembled WGS sequence"/>
</dbReference>
<organism evidence="1 2">
    <name type="scientific">Paramecium tetraurelia</name>
    <dbReference type="NCBI Taxonomy" id="5888"/>
    <lineage>
        <taxon>Eukaryota</taxon>
        <taxon>Sar</taxon>
        <taxon>Alveolata</taxon>
        <taxon>Ciliophora</taxon>
        <taxon>Intramacronucleata</taxon>
        <taxon>Oligohymenophorea</taxon>
        <taxon>Peniculida</taxon>
        <taxon>Parameciidae</taxon>
        <taxon>Paramecium</taxon>
    </lineage>
</organism>